<protein>
    <submittedName>
        <fullName evidence="1">Uncharacterized protein</fullName>
    </submittedName>
</protein>
<evidence type="ECO:0000313" key="2">
    <source>
        <dbReference type="Proteomes" id="UP001500037"/>
    </source>
</evidence>
<evidence type="ECO:0000313" key="1">
    <source>
        <dbReference type="EMBL" id="GAA1259531.1"/>
    </source>
</evidence>
<dbReference type="NCBIfam" id="NF040893">
    <property type="entry name" value="SAVMC3_10250"/>
    <property type="match status" value="1"/>
</dbReference>
<reference evidence="1 2" key="1">
    <citation type="journal article" date="2019" name="Int. J. Syst. Evol. Microbiol.">
        <title>The Global Catalogue of Microorganisms (GCM) 10K type strain sequencing project: providing services to taxonomists for standard genome sequencing and annotation.</title>
        <authorList>
            <consortium name="The Broad Institute Genomics Platform"/>
            <consortium name="The Broad Institute Genome Sequencing Center for Infectious Disease"/>
            <person name="Wu L."/>
            <person name="Ma J."/>
        </authorList>
    </citation>
    <scope>NUCLEOTIDE SEQUENCE [LARGE SCALE GENOMIC DNA]</scope>
    <source>
        <strain evidence="1 2">JCM 13004</strain>
    </source>
</reference>
<sequence length="267" mass="29595">MRELLYWSTAKLAGFHEVSSRRPTDRAVKAEASLPIGGTASLSFGERPRADESATPGFDDVVRYVSAQTRAHALRPGTCAAAMRLDWMEFAGHFRFGRRLRDLGLVDQGVYTYMSVETEPCSRDDEGACAYVQLILCGSIQHVREHRDAGPTRMGSGSDWLHDLAVALNSEQSLDERPSAGQLLGIGQGDLEFSARSCYSMLTDRLDGPAYLHGHAQVLCNFAPGIRGHRLIVATPLYVEPALRPELGTGLAGRDRRWWQRWLPARR</sequence>
<dbReference type="RefSeq" id="WP_344444900.1">
    <property type="nucleotide sequence ID" value="NZ_BAAALF010000134.1"/>
</dbReference>
<dbReference type="InterPro" id="IPR054284">
    <property type="entry name" value="DUF7019"/>
</dbReference>
<dbReference type="EMBL" id="BAAALF010000134">
    <property type="protein sequence ID" value="GAA1259531.1"/>
    <property type="molecule type" value="Genomic_DNA"/>
</dbReference>
<proteinExistence type="predicted"/>
<dbReference type="Proteomes" id="UP001500037">
    <property type="component" value="Unassembled WGS sequence"/>
</dbReference>
<name>A0ABN1WQK8_9ACTN</name>
<organism evidence="1 2">
    <name type="scientific">Kitasatospora nipponensis</name>
    <dbReference type="NCBI Taxonomy" id="258049"/>
    <lineage>
        <taxon>Bacteria</taxon>
        <taxon>Bacillati</taxon>
        <taxon>Actinomycetota</taxon>
        <taxon>Actinomycetes</taxon>
        <taxon>Kitasatosporales</taxon>
        <taxon>Streptomycetaceae</taxon>
        <taxon>Kitasatospora</taxon>
    </lineage>
</organism>
<comment type="caution">
    <text evidence="1">The sequence shown here is derived from an EMBL/GenBank/DDBJ whole genome shotgun (WGS) entry which is preliminary data.</text>
</comment>
<gene>
    <name evidence="1" type="ORF">GCM10009665_56980</name>
</gene>
<accession>A0ABN1WQK8</accession>
<keyword evidence="2" id="KW-1185">Reference proteome</keyword>